<evidence type="ECO:0000256" key="1">
    <source>
        <dbReference type="ARBA" id="ARBA00004287"/>
    </source>
</evidence>
<comment type="caution">
    <text evidence="10">The sequence shown here is derived from an EMBL/GenBank/DDBJ whole genome shotgun (WGS) entry which is preliminary data.</text>
</comment>
<evidence type="ECO:0000259" key="8">
    <source>
        <dbReference type="PROSITE" id="PS50290"/>
    </source>
</evidence>
<evidence type="ECO:0000259" key="9">
    <source>
        <dbReference type="PROSITE" id="PS51545"/>
    </source>
</evidence>
<feature type="domain" description="PIK helical" evidence="9">
    <location>
        <begin position="1483"/>
        <end position="1674"/>
    </location>
</feature>
<dbReference type="FunFam" id="3.30.1010.10:FF:000012">
    <property type="entry name" value="Phosphatidylinositol 4-kinase alpha 1"/>
    <property type="match status" value="1"/>
</dbReference>
<name>A0AAD7PU69_QUISA</name>
<dbReference type="Gene3D" id="1.10.1070.11">
    <property type="entry name" value="Phosphatidylinositol 3-/4-kinase, catalytic domain"/>
    <property type="match status" value="1"/>
</dbReference>
<dbReference type="GO" id="GO:0048015">
    <property type="term" value="P:phosphatidylinositol-mediated signaling"/>
    <property type="evidence" value="ECO:0007669"/>
    <property type="project" value="TreeGrafter"/>
</dbReference>
<dbReference type="FunFam" id="1.10.1070.11:FF:000012">
    <property type="entry name" value="Phosphatidylinositol 4-kinase alpha 1"/>
    <property type="match status" value="1"/>
</dbReference>
<reference evidence="10" key="1">
    <citation type="journal article" date="2023" name="Science">
        <title>Elucidation of the pathway for biosynthesis of saponin adjuvants from the soapbark tree.</title>
        <authorList>
            <person name="Reed J."/>
            <person name="Orme A."/>
            <person name="El-Demerdash A."/>
            <person name="Owen C."/>
            <person name="Martin L.B.B."/>
            <person name="Misra R.C."/>
            <person name="Kikuchi S."/>
            <person name="Rejzek M."/>
            <person name="Martin A.C."/>
            <person name="Harkess A."/>
            <person name="Leebens-Mack J."/>
            <person name="Louveau T."/>
            <person name="Stephenson M.J."/>
            <person name="Osbourn A."/>
        </authorList>
    </citation>
    <scope>NUCLEOTIDE SEQUENCE</scope>
    <source>
        <strain evidence="10">S10</strain>
    </source>
</reference>
<dbReference type="SMART" id="SM00146">
    <property type="entry name" value="PI3Kc"/>
    <property type="match status" value="1"/>
</dbReference>
<dbReference type="Pfam" id="PF00454">
    <property type="entry name" value="PI3_PI4_kinase"/>
    <property type="match status" value="1"/>
</dbReference>
<dbReference type="Pfam" id="PF19274">
    <property type="entry name" value="PI4K_N"/>
    <property type="match status" value="1"/>
</dbReference>
<dbReference type="Gene3D" id="3.30.1010.10">
    <property type="entry name" value="Phosphatidylinositol 3-kinase Catalytic Subunit, Chain A, domain 4"/>
    <property type="match status" value="1"/>
</dbReference>
<dbReference type="PANTHER" id="PTHR10048:SF15">
    <property type="entry name" value="PHOSPHATIDYLINOSITOL 4-KINASE ALPHA"/>
    <property type="match status" value="1"/>
</dbReference>
<feature type="region of interest" description="Disordered" evidence="7">
    <location>
        <begin position="185"/>
        <end position="246"/>
    </location>
</feature>
<evidence type="ECO:0000256" key="7">
    <source>
        <dbReference type="SAM" id="MobiDB-lite"/>
    </source>
</evidence>
<dbReference type="CDD" id="cd05167">
    <property type="entry name" value="PI4Kc_III_alpha"/>
    <property type="match status" value="1"/>
</dbReference>
<dbReference type="GO" id="GO:0046854">
    <property type="term" value="P:phosphatidylinositol phosphate biosynthetic process"/>
    <property type="evidence" value="ECO:0007669"/>
    <property type="project" value="InterPro"/>
</dbReference>
<dbReference type="GO" id="GO:0005737">
    <property type="term" value="C:cytoplasm"/>
    <property type="evidence" value="ECO:0007669"/>
    <property type="project" value="TreeGrafter"/>
</dbReference>
<dbReference type="Gene3D" id="1.25.40.70">
    <property type="entry name" value="Phosphatidylinositol 3-kinase, accessory domain (PIK)"/>
    <property type="match status" value="1"/>
</dbReference>
<feature type="compositionally biased region" description="Low complexity" evidence="7">
    <location>
        <begin position="220"/>
        <end position="232"/>
    </location>
</feature>
<proteinExistence type="inferred from homology"/>
<comment type="similarity">
    <text evidence="2">Belongs to the PI3/PI4-kinase family. Type III PI4K subfamily.</text>
</comment>
<sequence>MEALIELCDLIAQNPDKLSDKLSWICSRCPPPESLLEGSPRVSRSQLNAVLAVARFLSKCPDSTDLRPKSVVIEFLRSIPYSFTQSFWPQSVNKDFIASFLLDFLGYVSKATDISPEFSTEVAGFAGDVVTSAINSDGEPSGISRAFLVALSQNFLPILPAEADKMIASLLDQFAVSVPVGDTPKEQISLNSETPSSQSSPLSINHRHQPSDSAISGNEVSYVSASSSSTASKVPDDATSASSKGSVMMNGGSSLLKSGAEQVGVNLGFNDGGGAGALFRQQISSFEEEHVESLEKQEIAFKLIAHILGKVRIDPGLLEQVRLIVKKQIQSMSVFLRIRKRDWNEQGSMLKLRINTKLSVYQAAVRLKIKCLASLDSDEKSTKRLVYETVALLIDAAEACLLSVWRKLRVCEELFSSLLVGVAQIAATRGGQPLRVLLIRLKPIVLTVCAQADTDTWSNNQGAMFESVMKTSCQIIESCWTKERAPVDTYIMGLATSIRERNDYEEQDDKEKQEVPVVQLNVIRLLADLNVTIKKSEVVDMILPLFIESLEEGDASTPSLLRLRLLDAISRMASLGFEKSYRETVVLMTRSYLSKLSRMGSAESKTEATEATTERVETLPAGFLLIASGLTSTKLRSDYRHRLLSLCSDVGLAAESKSGRSGADFLGPLLPAVAEICSDFDPTLNVEPSLLKLFRNLWFYVALFGLAPPIQNNQLPTKSVSSTLNSAGSMGTVALQAVGGPYMWNMQWSSAAQRIAQGTPPLVVSSVKWLEDELELNALHNPGSGRGSGNEKAALSQRAALSAALGGRVDVAAMTTISGVKATYLLAVAFLEIIRFSSNGGILNGVTTSTDSRSAFSCVFEYLKTPNLLPAVFQCLTAIVHRSFETAVSWLEDRISETGSEAEAGDTALTVHTCFLIKSMSQREEHIRDIAVNLLTQLRDRFPQVLWSSSCLDSLLFSIHNDSPAVISDPAWMVTVRSLYQRIVREWIIKSLSCAPCTSQGLLQDKLCKANTWQRAQHTTDVVSLLSEIRIGTGKNECWTGIQTANIPAVMAAAASASGANVKLTEAFNLEVLSTGIVSATVKCNHAGEIAGMRRLYNSIGGFQSATTPTGFGLGVGLQRLISGAFPQQPQAEDDSFNGMLLAKFVRLLQQFVNIAEKGGEVDKSQFRETCSQATALLLANLGSDSKANAEGFSQLLRLLCWCPAYISTPDAMETGVFIWTWLVSAAPQLGSLVLAELVDAWLWTIDTKRGLFASEVRFSGPAAKLRPHLSPGEPERLPEIDPVEQIMAHRLWLGFFIDRFEVVRHHSVEQLLLFGRMLQGTTKLPWNFSRHPAATGTFFTVMLLGLKFCSCQTQGNLKNFQTGLQLLEDRIYRASLGWFAYEPEWYDTNNASFAHSEAQSVSVFVHYLSNERGDALQSDSKGCGRENGSILVDANDQYHPVWGQMENYAIGKEKRKQLLLMLCQHETDRLDVWAQPTNTSTSSRPKVSSDKWIECARTAFSVDPRLALSMASRFRANSFLKTEVTQLVQAHILALRCIPEALPYFVTPKTVDDNSVLLQQLPHWAACSITQALEFLSPAYKGHPRVMAYVLRVLESYPPERVTFFMPQLVQSLRYDEGRLVEGYLLRAAQRSDIFAHILIWHLQGEEIPEPGKDTGSGKSGLFQALLPMVRQHIIEGFSPKAEDLFRREFDFIDKVTSISGILFPVPKEERRAGIRRELEKITLEGEDLYLPTATNKLVKGIQVDSGIPLQSAAKVPIMITFNVVDRDGDHNEIKPQACIFKVGDDCRQDVLALQVITLLRDAFEAVGINLYLFPYGVLPTGAERGIIEVVPNTRSRSQMGETTDGGLYEIFQQDYGPVGTASFEAARENFIISSAGYAVASLLLQPKDRHNGNLLIDNVGRLVHIDFGFILETSPGGNMRFENAHFKLSHEMTQLLDPSGVMKSETWNQFLRLCVKGYLAARRHMDGIVNTVSLMLDSGLPCFSRGDPIGNLRKRFHPEMSEREAANYMIHVCTDAYNKWTTAGYDLIQYLQQGIEK</sequence>
<dbReference type="InterPro" id="IPR000403">
    <property type="entry name" value="PI3/4_kinase_cat_dom"/>
</dbReference>
<dbReference type="SMART" id="SM00145">
    <property type="entry name" value="PI3Ka"/>
    <property type="match status" value="1"/>
</dbReference>
<gene>
    <name evidence="10" type="ORF">O6P43_011619</name>
</gene>
<evidence type="ECO:0000256" key="6">
    <source>
        <dbReference type="ARBA" id="ARBA00023136"/>
    </source>
</evidence>
<comment type="subcellular location">
    <subcellularLocation>
        <location evidence="1">Membrane</location>
        <topology evidence="1">Peripheral membrane protein</topology>
        <orientation evidence="1">Cytoplasmic side</orientation>
    </subcellularLocation>
</comment>
<accession>A0AAD7PU69</accession>
<evidence type="ECO:0000256" key="3">
    <source>
        <dbReference type="ARBA" id="ARBA00012169"/>
    </source>
</evidence>
<dbReference type="InterPro" id="IPR016024">
    <property type="entry name" value="ARM-type_fold"/>
</dbReference>
<dbReference type="SUPFAM" id="SSF48371">
    <property type="entry name" value="ARM repeat"/>
    <property type="match status" value="2"/>
</dbReference>
<feature type="domain" description="PI3K/PI4K catalytic" evidence="8">
    <location>
        <begin position="1745"/>
        <end position="2023"/>
    </location>
</feature>
<evidence type="ECO:0000256" key="4">
    <source>
        <dbReference type="ARBA" id="ARBA00022679"/>
    </source>
</evidence>
<dbReference type="EC" id="2.7.1.67" evidence="3"/>
<feature type="compositionally biased region" description="Low complexity" evidence="7">
    <location>
        <begin position="189"/>
        <end position="203"/>
    </location>
</feature>
<dbReference type="GO" id="GO:0004430">
    <property type="term" value="F:1-phosphatidylinositol 4-kinase activity"/>
    <property type="evidence" value="ECO:0007669"/>
    <property type="project" value="UniProtKB-EC"/>
</dbReference>
<keyword evidence="6" id="KW-0472">Membrane</keyword>
<keyword evidence="4" id="KW-0808">Transferase</keyword>
<dbReference type="Proteomes" id="UP001163823">
    <property type="component" value="Chromosome 5"/>
</dbReference>
<dbReference type="InterPro" id="IPR036940">
    <property type="entry name" value="PI3/4_kinase_cat_sf"/>
</dbReference>
<dbReference type="InterPro" id="IPR001263">
    <property type="entry name" value="PI3K_accessory_dom"/>
</dbReference>
<dbReference type="KEGG" id="qsa:O6P43_011619"/>
<dbReference type="InterPro" id="IPR018936">
    <property type="entry name" value="PI3/4_kinase_CS"/>
</dbReference>
<evidence type="ECO:0000313" key="10">
    <source>
        <dbReference type="EMBL" id="KAJ7967349.1"/>
    </source>
</evidence>
<dbReference type="InterPro" id="IPR011009">
    <property type="entry name" value="Kinase-like_dom_sf"/>
</dbReference>
<evidence type="ECO:0000256" key="2">
    <source>
        <dbReference type="ARBA" id="ARBA00006209"/>
    </source>
</evidence>
<dbReference type="GO" id="GO:0005886">
    <property type="term" value="C:plasma membrane"/>
    <property type="evidence" value="ECO:0007669"/>
    <property type="project" value="TreeGrafter"/>
</dbReference>
<protein>
    <recommendedName>
        <fullName evidence="3">1-phosphatidylinositol 4-kinase</fullName>
        <ecNumber evidence="3">2.7.1.67</ecNumber>
    </recommendedName>
</protein>
<dbReference type="PROSITE" id="PS50290">
    <property type="entry name" value="PI3_4_KINASE_3"/>
    <property type="match status" value="1"/>
</dbReference>
<dbReference type="InterPro" id="IPR015433">
    <property type="entry name" value="PI3/4_kinase"/>
</dbReference>
<dbReference type="Pfam" id="PF00613">
    <property type="entry name" value="PI3Ka"/>
    <property type="match status" value="1"/>
</dbReference>
<dbReference type="PANTHER" id="PTHR10048">
    <property type="entry name" value="PHOSPHATIDYLINOSITOL KINASE"/>
    <property type="match status" value="1"/>
</dbReference>
<keyword evidence="5" id="KW-0418">Kinase</keyword>
<dbReference type="EMBL" id="JARAOO010000005">
    <property type="protein sequence ID" value="KAJ7967349.1"/>
    <property type="molecule type" value="Genomic_DNA"/>
</dbReference>
<dbReference type="InterPro" id="IPR042236">
    <property type="entry name" value="PI3K_accessory_sf"/>
</dbReference>
<dbReference type="SUPFAM" id="SSF56112">
    <property type="entry name" value="Protein kinase-like (PK-like)"/>
    <property type="match status" value="1"/>
</dbReference>
<dbReference type="PROSITE" id="PS00915">
    <property type="entry name" value="PI3_4_KINASE_1"/>
    <property type="match status" value="1"/>
</dbReference>
<organism evidence="10 11">
    <name type="scientific">Quillaja saponaria</name>
    <name type="common">Soap bark tree</name>
    <dbReference type="NCBI Taxonomy" id="32244"/>
    <lineage>
        <taxon>Eukaryota</taxon>
        <taxon>Viridiplantae</taxon>
        <taxon>Streptophyta</taxon>
        <taxon>Embryophyta</taxon>
        <taxon>Tracheophyta</taxon>
        <taxon>Spermatophyta</taxon>
        <taxon>Magnoliopsida</taxon>
        <taxon>eudicotyledons</taxon>
        <taxon>Gunneridae</taxon>
        <taxon>Pentapetalae</taxon>
        <taxon>rosids</taxon>
        <taxon>fabids</taxon>
        <taxon>Fabales</taxon>
        <taxon>Quillajaceae</taxon>
        <taxon>Quillaja</taxon>
    </lineage>
</organism>
<dbReference type="InterPro" id="IPR045495">
    <property type="entry name" value="PI4K_N"/>
</dbReference>
<evidence type="ECO:0000256" key="5">
    <source>
        <dbReference type="ARBA" id="ARBA00022777"/>
    </source>
</evidence>
<keyword evidence="11" id="KW-1185">Reference proteome</keyword>
<dbReference type="PROSITE" id="PS51545">
    <property type="entry name" value="PIK_HELICAL"/>
    <property type="match status" value="1"/>
</dbReference>
<evidence type="ECO:0000313" key="11">
    <source>
        <dbReference type="Proteomes" id="UP001163823"/>
    </source>
</evidence>